<keyword evidence="2" id="KW-0812">Transmembrane</keyword>
<evidence type="ECO:0000256" key="1">
    <source>
        <dbReference type="SAM" id="MobiDB-lite"/>
    </source>
</evidence>
<reference evidence="3" key="1">
    <citation type="submission" date="2020-03" db="EMBL/GenBank/DDBJ databases">
        <title>Studies in the Genomics of Life Span.</title>
        <authorList>
            <person name="Glass D."/>
        </authorList>
    </citation>
    <scope>NUCLEOTIDE SEQUENCE</scope>
    <source>
        <strain evidence="3">LTLLF</strain>
        <tissue evidence="3">Muscle</tissue>
    </source>
</reference>
<feature type="compositionally biased region" description="Polar residues" evidence="1">
    <location>
        <begin position="866"/>
        <end position="882"/>
    </location>
</feature>
<gene>
    <name evidence="3" type="ORF">LTLLF_179685</name>
</gene>
<feature type="compositionally biased region" description="Basic and acidic residues" evidence="1">
    <location>
        <begin position="265"/>
        <end position="274"/>
    </location>
</feature>
<feature type="compositionally biased region" description="Polar residues" evidence="1">
    <location>
        <begin position="819"/>
        <end position="830"/>
    </location>
</feature>
<feature type="region of interest" description="Disordered" evidence="1">
    <location>
        <begin position="351"/>
        <end position="370"/>
    </location>
</feature>
<dbReference type="AlphaFoldDB" id="A0A8J6KPG2"/>
<dbReference type="EMBL" id="JAATJU010024629">
    <property type="protein sequence ID" value="KAH0505178.1"/>
    <property type="molecule type" value="Genomic_DNA"/>
</dbReference>
<dbReference type="Proteomes" id="UP000710432">
    <property type="component" value="Unassembled WGS sequence"/>
</dbReference>
<name>A0A8J6KPG2_MICOH</name>
<sequence>MLRLSETNCDSKGHNLTLALKDRRALLPGQDVALMTVLGFAGVVGLTCAGLVIFNWKLQQGRANEGTSKNLRSRTRDGSRCAREDRNSCAVGCCNCHLTGENETEVMPHVDLRTEIPRRQESSHQAMLASKSTALDASLRKLKGRDHGADSACSCLGDSLLPARCLGPPGNEKSLYDSSLVTRCPMTAKKLSNLKHGEVQTQILPQHRTRKIDVNSATFGSRYVTSASALARESLGKHLPGKSWKPPIGEGENAPQPPGQSSSSRLREPEERAVGRISHRRRGECNGHCGLLKQNKPMDVHPNTPLTCKCVSWDEFHDCMKEKKPRHRARTKSEKEQIRISRAIEKFLRTRGNKDKSKLSAKTKKSCSTKRVKFHDPDLVGGNRLVVTAETPASRRQPESESLYPTLLDLKNCTSLEEAKEPRGWLPEQQVPKKKRLKQFHPSEKGKGRNLRIKLDLHPFGKARVHPEDIPQELPEKHKQRVVHPKKAVRTSERKFKATPMSFVSSQLLDRRSRAKLTCPKVPLESASQQTPHQERNGLHGADSLSVDHVSSVQSGCCPVGHIPKGSSSPVWQSTTRIAEHQSSLPPFSAVRMENATQLQTEAVGPSAARLRNEEGSVSSPKRAATEPTDHVVTVLTPCTHQDKLKLNELHQFTLSPGYQVIDTFRGDHSLGKNQALQQEEQKLSHEQLGSEEKPLVRKSKILHQSVESRIVDGEGNGRGKKSSYIEDSDSSPTAWIQPHSNLPCTRPQSIPHPRRTELLKEICSSPTGTQVLGHLQDSSEGKADIENAPLGDKHGAAPGTQGGVTEQKQAPDERKTDSSSGSRMTQTGTTDERQQPREGRGKEKLAACYPSSDKEKVSVKDLSKGKTSALQSEADSPTLNYESYCRDLGDEHPDVGARGDNAGTVGMLGLSYPSWELNTTHSEAGNGVPLVPNRENRTENPACKAASHPPSPGHSNPPLLEVEGQRQQAA</sequence>
<keyword evidence="2" id="KW-1133">Transmembrane helix</keyword>
<evidence type="ECO:0000313" key="4">
    <source>
        <dbReference type="Proteomes" id="UP000710432"/>
    </source>
</evidence>
<proteinExistence type="predicted"/>
<feature type="region of interest" description="Disordered" evidence="1">
    <location>
        <begin position="709"/>
        <end position="752"/>
    </location>
</feature>
<feature type="compositionally biased region" description="Basic and acidic residues" evidence="1">
    <location>
        <begin position="780"/>
        <end position="796"/>
    </location>
</feature>
<keyword evidence="2" id="KW-0472">Membrane</keyword>
<feature type="compositionally biased region" description="Basic and acidic residues" evidence="1">
    <location>
        <begin position="853"/>
        <end position="865"/>
    </location>
</feature>
<feature type="compositionally biased region" description="Polar residues" evidence="1">
    <location>
        <begin position="731"/>
        <end position="749"/>
    </location>
</feature>
<comment type="caution">
    <text evidence="3">The sequence shown here is derived from an EMBL/GenBank/DDBJ whole genome shotgun (WGS) entry which is preliminary data.</text>
</comment>
<accession>A0A8J6KPG2</accession>
<feature type="region of interest" description="Disordered" evidence="1">
    <location>
        <begin position="602"/>
        <end position="628"/>
    </location>
</feature>
<protein>
    <submittedName>
        <fullName evidence="3">Leucine-rich repeat-containing protein 53</fullName>
    </submittedName>
</protein>
<organism evidence="3 4">
    <name type="scientific">Microtus ochrogaster</name>
    <name type="common">Prairie vole</name>
    <dbReference type="NCBI Taxonomy" id="79684"/>
    <lineage>
        <taxon>Eukaryota</taxon>
        <taxon>Metazoa</taxon>
        <taxon>Chordata</taxon>
        <taxon>Craniata</taxon>
        <taxon>Vertebrata</taxon>
        <taxon>Euteleostomi</taxon>
        <taxon>Mammalia</taxon>
        <taxon>Eutheria</taxon>
        <taxon>Euarchontoglires</taxon>
        <taxon>Glires</taxon>
        <taxon>Rodentia</taxon>
        <taxon>Myomorpha</taxon>
        <taxon>Muroidea</taxon>
        <taxon>Cricetidae</taxon>
        <taxon>Arvicolinae</taxon>
        <taxon>Microtus</taxon>
    </lineage>
</organism>
<feature type="transmembrane region" description="Helical" evidence="2">
    <location>
        <begin position="32"/>
        <end position="56"/>
    </location>
</feature>
<feature type="compositionally biased region" description="Basic and acidic residues" evidence="1">
    <location>
        <begin position="831"/>
        <end position="846"/>
    </location>
</feature>
<feature type="region of interest" description="Disordered" evidence="1">
    <location>
        <begin position="780"/>
        <end position="888"/>
    </location>
</feature>
<feature type="compositionally biased region" description="Basic residues" evidence="1">
    <location>
        <begin position="359"/>
        <end position="370"/>
    </location>
</feature>
<evidence type="ECO:0000256" key="2">
    <source>
        <dbReference type="SAM" id="Phobius"/>
    </source>
</evidence>
<evidence type="ECO:0000313" key="3">
    <source>
        <dbReference type="EMBL" id="KAH0505178.1"/>
    </source>
</evidence>
<feature type="region of interest" description="Disordered" evidence="1">
    <location>
        <begin position="919"/>
        <end position="971"/>
    </location>
</feature>
<feature type="region of interest" description="Disordered" evidence="1">
    <location>
        <begin position="237"/>
        <end position="275"/>
    </location>
</feature>